<dbReference type="InterPro" id="IPR009057">
    <property type="entry name" value="Homeodomain-like_sf"/>
</dbReference>
<reference evidence="5" key="1">
    <citation type="submission" date="2016-10" db="EMBL/GenBank/DDBJ databases">
        <authorList>
            <person name="Varghese N."/>
            <person name="Submissions S."/>
        </authorList>
    </citation>
    <scope>NUCLEOTIDE SEQUENCE [LARGE SCALE GENOMIC DNA]</scope>
    <source>
        <strain evidence="5">BL9</strain>
    </source>
</reference>
<dbReference type="Proteomes" id="UP000198538">
    <property type="component" value="Unassembled WGS sequence"/>
</dbReference>
<dbReference type="Gene3D" id="1.10.357.10">
    <property type="entry name" value="Tetracycline Repressor, domain 2"/>
    <property type="match status" value="1"/>
</dbReference>
<evidence type="ECO:0000256" key="2">
    <source>
        <dbReference type="PROSITE-ProRule" id="PRU00335"/>
    </source>
</evidence>
<dbReference type="GO" id="GO:0000976">
    <property type="term" value="F:transcription cis-regulatory region binding"/>
    <property type="evidence" value="ECO:0007669"/>
    <property type="project" value="TreeGrafter"/>
</dbReference>
<feature type="domain" description="HTH tetR-type" evidence="3">
    <location>
        <begin position="43"/>
        <end position="103"/>
    </location>
</feature>
<keyword evidence="1 2" id="KW-0238">DNA-binding</keyword>
<keyword evidence="5" id="KW-1185">Reference proteome</keyword>
<organism evidence="4 5">
    <name type="scientific">Paenibacillus polysaccharolyticus</name>
    <dbReference type="NCBI Taxonomy" id="582692"/>
    <lineage>
        <taxon>Bacteria</taxon>
        <taxon>Bacillati</taxon>
        <taxon>Bacillota</taxon>
        <taxon>Bacilli</taxon>
        <taxon>Bacillales</taxon>
        <taxon>Paenibacillaceae</taxon>
        <taxon>Paenibacillus</taxon>
    </lineage>
</organism>
<evidence type="ECO:0000256" key="1">
    <source>
        <dbReference type="ARBA" id="ARBA00023125"/>
    </source>
</evidence>
<dbReference type="Pfam" id="PF00440">
    <property type="entry name" value="TetR_N"/>
    <property type="match status" value="1"/>
</dbReference>
<dbReference type="STRING" id="582692.SAMN05720606_111178"/>
<name>A0A1G5JNP4_9BACL</name>
<dbReference type="GO" id="GO:0003700">
    <property type="term" value="F:DNA-binding transcription factor activity"/>
    <property type="evidence" value="ECO:0007669"/>
    <property type="project" value="TreeGrafter"/>
</dbReference>
<evidence type="ECO:0000313" key="5">
    <source>
        <dbReference type="Proteomes" id="UP000198538"/>
    </source>
</evidence>
<feature type="DNA-binding region" description="H-T-H motif" evidence="2">
    <location>
        <begin position="66"/>
        <end position="85"/>
    </location>
</feature>
<dbReference type="AlphaFoldDB" id="A0A1G5JNP4"/>
<protein>
    <submittedName>
        <fullName evidence="4">Transcriptional regulator, TetR family</fullName>
    </submittedName>
</protein>
<gene>
    <name evidence="4" type="ORF">SAMN05720606_111178</name>
</gene>
<proteinExistence type="predicted"/>
<dbReference type="PANTHER" id="PTHR30055:SF200">
    <property type="entry name" value="HTH-TYPE TRANSCRIPTIONAL REPRESSOR BDCR"/>
    <property type="match status" value="1"/>
</dbReference>
<evidence type="ECO:0000313" key="4">
    <source>
        <dbReference type="EMBL" id="SCY89490.1"/>
    </source>
</evidence>
<accession>A0A1G5JNP4</accession>
<dbReference type="InterPro" id="IPR050109">
    <property type="entry name" value="HTH-type_TetR-like_transc_reg"/>
</dbReference>
<evidence type="ECO:0000259" key="3">
    <source>
        <dbReference type="PROSITE" id="PS50977"/>
    </source>
</evidence>
<dbReference type="PRINTS" id="PR00455">
    <property type="entry name" value="HTHTETR"/>
</dbReference>
<dbReference type="SUPFAM" id="SSF46689">
    <property type="entry name" value="Homeodomain-like"/>
    <property type="match status" value="1"/>
</dbReference>
<dbReference type="PANTHER" id="PTHR30055">
    <property type="entry name" value="HTH-TYPE TRANSCRIPTIONAL REGULATOR RUTR"/>
    <property type="match status" value="1"/>
</dbReference>
<dbReference type="EMBL" id="FMVM01000011">
    <property type="protein sequence ID" value="SCY89490.1"/>
    <property type="molecule type" value="Genomic_DNA"/>
</dbReference>
<dbReference type="PROSITE" id="PS50977">
    <property type="entry name" value="HTH_TETR_2"/>
    <property type="match status" value="1"/>
</dbReference>
<sequence>MGDWRLKLSFQIDIDIHILYFGYNDHSIFTEKWVKGVAQAIMSSKKEKLLNVSEDLFYLHGFHAIGLKRIITDADVAIMTLYNHFASKEDLIVEVLLRREQRYLEQLRLYADNKAKSVFLNLAEGHAKWLMEHEARGCLFLRAKEEFGADPNHVIVQTVNGHKKHLITLIKKSDPEANDRSIMQFMLLLEGSTALAETENVKEVCRELIHMTQNSFNS</sequence>
<dbReference type="InterPro" id="IPR001647">
    <property type="entry name" value="HTH_TetR"/>
</dbReference>